<keyword evidence="2" id="KW-0808">Transferase</keyword>
<name>A0A381WSG5_9ZZZZ</name>
<dbReference type="AlphaFoldDB" id="A0A381WSG5"/>
<protein>
    <recommendedName>
        <fullName evidence="4">Acetyltransferase</fullName>
    </recommendedName>
</protein>
<organism evidence="3">
    <name type="scientific">marine metagenome</name>
    <dbReference type="NCBI Taxonomy" id="408172"/>
    <lineage>
        <taxon>unclassified sequences</taxon>
        <taxon>metagenomes</taxon>
        <taxon>ecological metagenomes</taxon>
    </lineage>
</organism>
<dbReference type="CDD" id="cd04647">
    <property type="entry name" value="LbH_MAT_like"/>
    <property type="match status" value="1"/>
</dbReference>
<comment type="similarity">
    <text evidence="1">Belongs to the transferase hexapeptide repeat family.</text>
</comment>
<proteinExistence type="inferred from homology"/>
<gene>
    <name evidence="3" type="ORF">METZ01_LOCUS108052</name>
</gene>
<dbReference type="SUPFAM" id="SSF51161">
    <property type="entry name" value="Trimeric LpxA-like enzymes"/>
    <property type="match status" value="1"/>
</dbReference>
<dbReference type="PANTHER" id="PTHR23416:SF23">
    <property type="entry name" value="ACETYLTRANSFERASE C18B11.09C-RELATED"/>
    <property type="match status" value="1"/>
</dbReference>
<evidence type="ECO:0000256" key="1">
    <source>
        <dbReference type="ARBA" id="ARBA00007274"/>
    </source>
</evidence>
<dbReference type="Gene3D" id="2.160.10.10">
    <property type="entry name" value="Hexapeptide repeat proteins"/>
    <property type="match status" value="1"/>
</dbReference>
<sequence>MYESDDVSSINEKEVMEYYGYSGSFGKFKMKVRFLRSWILHSLAYSSPNSGFSIKMQKSRGVKIGNNCHFNPYVLIDLVYPELIHIGDNVTLGSNSMIFAHSNPSANLFLKQGQYPRKVAEVNIKSGAVINPGAIVIAGVTVGENSIISPRSVVTNDIPDYCIAVGNPARVVKKINH</sequence>
<dbReference type="PANTHER" id="PTHR23416">
    <property type="entry name" value="SIALIC ACID SYNTHASE-RELATED"/>
    <property type="match status" value="1"/>
</dbReference>
<dbReference type="InterPro" id="IPR051159">
    <property type="entry name" value="Hexapeptide_acetyltransf"/>
</dbReference>
<dbReference type="InterPro" id="IPR011004">
    <property type="entry name" value="Trimer_LpxA-like_sf"/>
</dbReference>
<dbReference type="Pfam" id="PF00132">
    <property type="entry name" value="Hexapep"/>
    <property type="match status" value="1"/>
</dbReference>
<dbReference type="GO" id="GO:0008374">
    <property type="term" value="F:O-acyltransferase activity"/>
    <property type="evidence" value="ECO:0007669"/>
    <property type="project" value="TreeGrafter"/>
</dbReference>
<evidence type="ECO:0000313" key="3">
    <source>
        <dbReference type="EMBL" id="SVA55198.1"/>
    </source>
</evidence>
<reference evidence="3" key="1">
    <citation type="submission" date="2018-05" db="EMBL/GenBank/DDBJ databases">
        <authorList>
            <person name="Lanie J.A."/>
            <person name="Ng W.-L."/>
            <person name="Kazmierczak K.M."/>
            <person name="Andrzejewski T.M."/>
            <person name="Davidsen T.M."/>
            <person name="Wayne K.J."/>
            <person name="Tettelin H."/>
            <person name="Glass J.I."/>
            <person name="Rusch D."/>
            <person name="Podicherti R."/>
            <person name="Tsui H.-C.T."/>
            <person name="Winkler M.E."/>
        </authorList>
    </citation>
    <scope>NUCLEOTIDE SEQUENCE</scope>
</reference>
<evidence type="ECO:0008006" key="4">
    <source>
        <dbReference type="Google" id="ProtNLM"/>
    </source>
</evidence>
<accession>A0A381WSG5</accession>
<dbReference type="EMBL" id="UINC01012668">
    <property type="protein sequence ID" value="SVA55198.1"/>
    <property type="molecule type" value="Genomic_DNA"/>
</dbReference>
<dbReference type="InterPro" id="IPR001451">
    <property type="entry name" value="Hexapep"/>
</dbReference>
<evidence type="ECO:0000256" key="2">
    <source>
        <dbReference type="ARBA" id="ARBA00022679"/>
    </source>
</evidence>